<evidence type="ECO:0000256" key="1">
    <source>
        <dbReference type="SAM" id="MobiDB-lite"/>
    </source>
</evidence>
<feature type="region of interest" description="Disordered" evidence="1">
    <location>
        <begin position="174"/>
        <end position="196"/>
    </location>
</feature>
<feature type="region of interest" description="Disordered" evidence="1">
    <location>
        <begin position="524"/>
        <end position="565"/>
    </location>
</feature>
<evidence type="ECO:0000313" key="3">
    <source>
        <dbReference type="EMBL" id="NGO69279.1"/>
    </source>
</evidence>
<accession>A0A6G4WVG6</accession>
<evidence type="ECO:0000313" key="4">
    <source>
        <dbReference type="Proteomes" id="UP000477722"/>
    </source>
</evidence>
<keyword evidence="4" id="KW-1185">Reference proteome</keyword>
<protein>
    <submittedName>
        <fullName evidence="3">Mobilization protein</fullName>
    </submittedName>
</protein>
<dbReference type="AlphaFoldDB" id="A0A6G4WVG6"/>
<dbReference type="RefSeq" id="WP_165298974.1">
    <property type="nucleotide sequence ID" value="NZ_JAAKZZ010000107.1"/>
</dbReference>
<gene>
    <name evidence="3" type="ORF">G5C65_13115</name>
</gene>
<name>A0A6G4WVG6_9ACTN</name>
<dbReference type="Pfam" id="PF03432">
    <property type="entry name" value="Relaxase"/>
    <property type="match status" value="1"/>
</dbReference>
<dbReference type="InterPro" id="IPR005094">
    <property type="entry name" value="Endonuclease_MobA/VirD2"/>
</dbReference>
<dbReference type="EMBL" id="JAAKZZ010000107">
    <property type="protein sequence ID" value="NGO69279.1"/>
    <property type="molecule type" value="Genomic_DNA"/>
</dbReference>
<reference evidence="3 4" key="1">
    <citation type="submission" date="2020-02" db="EMBL/GenBank/DDBJ databases">
        <title>Whole-genome analyses of novel actinobacteria.</title>
        <authorList>
            <person name="Sahin N."/>
            <person name="Tatar D."/>
        </authorList>
    </citation>
    <scope>NUCLEOTIDE SEQUENCE [LARGE SCALE GENOMIC DNA]</scope>
    <source>
        <strain evidence="3 4">SB3404</strain>
    </source>
</reference>
<dbReference type="Proteomes" id="UP000477722">
    <property type="component" value="Unassembled WGS sequence"/>
</dbReference>
<evidence type="ECO:0000259" key="2">
    <source>
        <dbReference type="Pfam" id="PF03432"/>
    </source>
</evidence>
<sequence length="565" mass="61781">MVPDISAGSDTRGLIAYLYGPGRRDEHTDPHIVAAWDLAGAPDPGRDPAATFTRLARRLDHHVDLRARELGGRKPPKHVWHCPVRTAPGDRHLTDTEWAEVARRIVAATGITPDGDEQACRWIAVRHADDHIHILATTVRADGRRPRTHRDGRRAQAECRKIETEFGLRRLASGDRTAPRTPTGAERAKARRQGQPVTARQWLREQAYAVAAAVRTVDDYLTVLRSLGIQVRTRIGPDTGEAIGYSLAAPGDTNANGEPVWYGGSKLAPDLSLNRLRERLAAQQAADHPHRVADPTDVWRHTATALHAATTAVDSANDAAAQGHLNAFGDALHNLARATTGPPRSELRHAAVAFNRARRSAIRADHEAAAALHAAAKDLAYASHEPGGLAIAVIFAALHLARATAHWHRQRGHQQQAAAAEQTLRHLQDGYQQAAKPVLSELARRAPSPATARRFEQQLRAALPDHAERVLADPTWPALTTTLARAESAGHNPRHLLAKVAASRELDTAQRPAEVLNWRITAQPNKRAQAARTRSTHHPTTRAWAPSHSATATVNTGIEERRRRR</sequence>
<feature type="domain" description="MobA/VirD2-like nuclease" evidence="2">
    <location>
        <begin position="72"/>
        <end position="168"/>
    </location>
</feature>
<proteinExistence type="predicted"/>
<comment type="caution">
    <text evidence="3">The sequence shown here is derived from an EMBL/GenBank/DDBJ whole genome shotgun (WGS) entry which is preliminary data.</text>
</comment>
<organism evidence="3 4">
    <name type="scientific">Streptomyces boncukensis</name>
    <dbReference type="NCBI Taxonomy" id="2711219"/>
    <lineage>
        <taxon>Bacteria</taxon>
        <taxon>Bacillati</taxon>
        <taxon>Actinomycetota</taxon>
        <taxon>Actinomycetes</taxon>
        <taxon>Kitasatosporales</taxon>
        <taxon>Streptomycetaceae</taxon>
        <taxon>Streptomyces</taxon>
    </lineage>
</organism>